<proteinExistence type="predicted"/>
<evidence type="ECO:0000313" key="3">
    <source>
        <dbReference type="Proteomes" id="UP001160130"/>
    </source>
</evidence>
<feature type="chain" id="PRO_5046115493" description="PEGA domain-containing protein" evidence="1">
    <location>
        <begin position="36"/>
        <end position="305"/>
    </location>
</feature>
<keyword evidence="1" id="KW-0732">Signal</keyword>
<accession>A0ABT6KY47</accession>
<feature type="signal peptide" evidence="1">
    <location>
        <begin position="1"/>
        <end position="35"/>
    </location>
</feature>
<dbReference type="PROSITE" id="PS51257">
    <property type="entry name" value="PROKAR_LIPOPROTEIN"/>
    <property type="match status" value="1"/>
</dbReference>
<comment type="caution">
    <text evidence="2">The sequence shown here is derived from an EMBL/GenBank/DDBJ whole genome shotgun (WGS) entry which is preliminary data.</text>
</comment>
<evidence type="ECO:0008006" key="4">
    <source>
        <dbReference type="Google" id="ProtNLM"/>
    </source>
</evidence>
<evidence type="ECO:0000313" key="2">
    <source>
        <dbReference type="EMBL" id="MDH6194905.1"/>
    </source>
</evidence>
<dbReference type="RefSeq" id="WP_280831550.1">
    <property type="nucleotide sequence ID" value="NZ_JARXVE010000002.1"/>
</dbReference>
<reference evidence="2 3" key="1">
    <citation type="submission" date="2023-04" db="EMBL/GenBank/DDBJ databases">
        <title>Forest soil microbial communities from Buena Vista Peninsula, Colon Province, Panama.</title>
        <authorList>
            <person name="Bouskill N."/>
        </authorList>
    </citation>
    <scope>NUCLEOTIDE SEQUENCE [LARGE SCALE GENOMIC DNA]</scope>
    <source>
        <strain evidence="2 3">AC80</strain>
    </source>
</reference>
<evidence type="ECO:0000256" key="1">
    <source>
        <dbReference type="SAM" id="SignalP"/>
    </source>
</evidence>
<sequence>MTRTSRRQRLRTVASMPLAMLAAALVSGCSANVIATGTTTSSPTTATTTTASPTPSPTRFVLLDLNIANSTVTPTNTELQATAGQPIVVRVRTDEYAELVVGSAPELRFGIDPRMIAPQVLQFSVDAPGMVNAELLRQSGCPNRCEHIPGQDTTVAVIDVHPAPAQPAPEAVNASPSRVPCELLTPALAREFAGPDAQLQPAENSECSYTGTTRSVGVSVNPLPTNPDAPINHFSVIRPETRIPGVQYQAYWFPAASSVVVVKDGLLLGFRVSDNPMLPNAQVIQDRRAEDIRLADQIVPRVNSP</sequence>
<protein>
    <recommendedName>
        <fullName evidence="4">PEGA domain-containing protein</fullName>
    </recommendedName>
</protein>
<gene>
    <name evidence="2" type="ORF">M2272_001534</name>
</gene>
<dbReference type="Proteomes" id="UP001160130">
    <property type="component" value="Unassembled WGS sequence"/>
</dbReference>
<dbReference type="EMBL" id="JARXVE010000002">
    <property type="protein sequence ID" value="MDH6194905.1"/>
    <property type="molecule type" value="Genomic_DNA"/>
</dbReference>
<organism evidence="2 3">
    <name type="scientific">Mycolicibacterium frederiksbergense</name>
    <dbReference type="NCBI Taxonomy" id="117567"/>
    <lineage>
        <taxon>Bacteria</taxon>
        <taxon>Bacillati</taxon>
        <taxon>Actinomycetota</taxon>
        <taxon>Actinomycetes</taxon>
        <taxon>Mycobacteriales</taxon>
        <taxon>Mycobacteriaceae</taxon>
        <taxon>Mycolicibacterium</taxon>
    </lineage>
</organism>
<keyword evidence="3" id="KW-1185">Reference proteome</keyword>
<name>A0ABT6KY47_9MYCO</name>